<feature type="region of interest" description="Disordered" evidence="11">
    <location>
        <begin position="1"/>
        <end position="29"/>
    </location>
</feature>
<evidence type="ECO:0000256" key="7">
    <source>
        <dbReference type="ARBA" id="ARBA00022833"/>
    </source>
</evidence>
<feature type="compositionally biased region" description="Basic and acidic residues" evidence="11">
    <location>
        <begin position="8"/>
        <end position="22"/>
    </location>
</feature>
<dbReference type="GO" id="GO:0006357">
    <property type="term" value="P:regulation of transcription by RNA polymerase II"/>
    <property type="evidence" value="ECO:0007669"/>
    <property type="project" value="TreeGrafter"/>
</dbReference>
<dbReference type="SMART" id="SM00542">
    <property type="entry name" value="FYRC"/>
    <property type="match status" value="1"/>
</dbReference>
<dbReference type="PROSITE" id="PS51542">
    <property type="entry name" value="FYRN"/>
    <property type="match status" value="1"/>
</dbReference>
<dbReference type="PROSITE" id="PS01359">
    <property type="entry name" value="ZF_PHD_1"/>
    <property type="match status" value="1"/>
</dbReference>
<dbReference type="SUPFAM" id="SSF63748">
    <property type="entry name" value="Tudor/PWWP/MBT"/>
    <property type="match status" value="2"/>
</dbReference>
<dbReference type="InterPro" id="IPR013083">
    <property type="entry name" value="Znf_RING/FYVE/PHD"/>
</dbReference>
<dbReference type="SUPFAM" id="SSF82199">
    <property type="entry name" value="SET domain"/>
    <property type="match status" value="1"/>
</dbReference>
<organism evidence="17 18">
    <name type="scientific">Rhynchospora breviuscula</name>
    <dbReference type="NCBI Taxonomy" id="2022672"/>
    <lineage>
        <taxon>Eukaryota</taxon>
        <taxon>Viridiplantae</taxon>
        <taxon>Streptophyta</taxon>
        <taxon>Embryophyta</taxon>
        <taxon>Tracheophyta</taxon>
        <taxon>Spermatophyta</taxon>
        <taxon>Magnoliopsida</taxon>
        <taxon>Liliopsida</taxon>
        <taxon>Poales</taxon>
        <taxon>Cyperaceae</taxon>
        <taxon>Cyperoideae</taxon>
        <taxon>Rhynchosporeae</taxon>
        <taxon>Rhynchospora</taxon>
    </lineage>
</organism>
<dbReference type="InterPro" id="IPR011011">
    <property type="entry name" value="Znf_FYVE_PHD"/>
</dbReference>
<feature type="compositionally biased region" description="Basic and acidic residues" evidence="11">
    <location>
        <begin position="92"/>
        <end position="107"/>
    </location>
</feature>
<evidence type="ECO:0000256" key="9">
    <source>
        <dbReference type="ARBA" id="ARBA00023242"/>
    </source>
</evidence>
<feature type="domain" description="PHD-type" evidence="16">
    <location>
        <begin position="603"/>
        <end position="727"/>
    </location>
</feature>
<evidence type="ECO:0000256" key="8">
    <source>
        <dbReference type="ARBA" id="ARBA00022853"/>
    </source>
</evidence>
<dbReference type="CDD" id="cd10518">
    <property type="entry name" value="SET_SETD1-like"/>
    <property type="match status" value="1"/>
</dbReference>
<dbReference type="InterPro" id="IPR003888">
    <property type="entry name" value="FYrich_N"/>
</dbReference>
<dbReference type="Pfam" id="PF05964">
    <property type="entry name" value="FYRN"/>
    <property type="match status" value="1"/>
</dbReference>
<dbReference type="PROSITE" id="PS51543">
    <property type="entry name" value="FYRC"/>
    <property type="match status" value="1"/>
</dbReference>
<sequence length="1029" mass="116372">MVGLAMEENSKQEEEKLKHEESDGIQSKRLISLDQIYSATVPQNCIDEKPAIVYHRKRKRELESENKKGRVRRNSSSKKELSRLGSKLGLEVGERRLRGNAGIERKNPGNSGESSEKGKKRKRVANGSGSGSTSKASSRHAKRWVELEIEGADPSAFIGLECKVFWPLDDYWYKGSIISYSDETKNHNVEYKDGDKETISISEERIKFNISTEEMLQLNLKCGSTNLEKNLHNELIGLAMSFHDCQDLDPGDVVWAKITGYAMWPAVVVDESDLCEKKGLKADRLRQSILVQFFGTHDFARIKPKQAIPFLNGLLSSLDTKCKQANFYRSLDEAKLYLSTQQLPAIMLKLQKTIKYEKSKISSDCDDVEVATNNSDVQEETDFVELTLEDLRVTSLGRIVCDSDHFHNKQYIWPEGYTAFRQFKSTKDPSMVTSYKMEVLRNTKFKARPLFRVTSEDGFQIEGSTPSVCWREIYNQINKSQSQINGLSAGKEEFQSHKSGCHMFGFSNSQVIQLIQGLPNARLCTKYFENGDVLLGYRAVRVDWKDLDRCNVCDMDEEYEDNLFLQCDKCRMMVHARCYGELEPLDGVLWLCNFCRPGAPDSRPRCCLCPIIGGAMKQTTDGRWAHLACAIWIPETCLSDIKRMEPIDGISRINKDRWKLLCSICTVPYGACIQCSHHNCCVAYHPLCARAAGLCVELEDEDKIHLMSYDDEDEQCIRLLSYCKKHRQPSKERHLSPSDNINANPNSSIDPPGSTIGADPGIPPPNPSGCARCEPYDFLRRRGQKQPEVLAAASAKRLYVENSPYLVTGSRQNGVSGRTPCTESMQVFGSSDVLVPEDSLANNISSMAEKYMHMKGTFRRRLAFGKSRIHGFGVFAKVPHKAGDMVIEYIGEVVRPVIADIRERRTYNSLVGAGTYMFRIDDERVVDATRAGSIAHLINHSCEPNCYSRMISVRGTEHIIIFAKRDINQWEELTYDYRFFSAGEQLSCSCGSQRCRGVVNDTEAREQATKVKIPRSELLNLLGEIRPEN</sequence>
<keyword evidence="7" id="KW-0862">Zinc</keyword>
<dbReference type="CDD" id="cd15494">
    <property type="entry name" value="PHD_ATX1_2_like"/>
    <property type="match status" value="1"/>
</dbReference>
<keyword evidence="3" id="KW-0808">Transferase</keyword>
<evidence type="ECO:0000259" key="15">
    <source>
        <dbReference type="PROSITE" id="PS50868"/>
    </source>
</evidence>
<dbReference type="FunFam" id="3.30.40.10:FF:000299">
    <property type="entry name" value="Histone-lysine N-methyltransferase"/>
    <property type="match status" value="1"/>
</dbReference>
<name>A0A9Q0CPW6_9POAL</name>
<dbReference type="InterPro" id="IPR019786">
    <property type="entry name" value="Zinc_finger_PHD-type_CS"/>
</dbReference>
<dbReference type="Gene3D" id="3.30.40.10">
    <property type="entry name" value="Zinc/RING finger domain, C3HC4 (zinc finger)"/>
    <property type="match status" value="2"/>
</dbReference>
<dbReference type="PANTHER" id="PTHR13793:SF140">
    <property type="entry name" value="HISTONE-LYSINE N-METHYLTRANSFERASE ATX2"/>
    <property type="match status" value="1"/>
</dbReference>
<protein>
    <recommendedName>
        <fullName evidence="19">Histone-lysine N-methyltransferase</fullName>
    </recommendedName>
</protein>
<dbReference type="InterPro" id="IPR019787">
    <property type="entry name" value="Znf_PHD-finger"/>
</dbReference>
<keyword evidence="8" id="KW-0156">Chromatin regulator</keyword>
<evidence type="ECO:0000259" key="12">
    <source>
        <dbReference type="PROSITE" id="PS50016"/>
    </source>
</evidence>
<dbReference type="InterPro" id="IPR003616">
    <property type="entry name" value="Post-SET_dom"/>
</dbReference>
<dbReference type="PANTHER" id="PTHR13793">
    <property type="entry name" value="PHD FINGER PROTEINS"/>
    <property type="match status" value="1"/>
</dbReference>
<dbReference type="Pfam" id="PF05965">
    <property type="entry name" value="FYRC"/>
    <property type="match status" value="1"/>
</dbReference>
<keyword evidence="2" id="KW-0489">Methyltransferase</keyword>
<reference evidence="17" key="1">
    <citation type="journal article" date="2022" name="Cell">
        <title>Repeat-based holocentromeres influence genome architecture and karyotype evolution.</title>
        <authorList>
            <person name="Hofstatter P.G."/>
            <person name="Thangavel G."/>
            <person name="Lux T."/>
            <person name="Neumann P."/>
            <person name="Vondrak T."/>
            <person name="Novak P."/>
            <person name="Zhang M."/>
            <person name="Costa L."/>
            <person name="Castellani M."/>
            <person name="Scott A."/>
            <person name="Toegelov H."/>
            <person name="Fuchs J."/>
            <person name="Mata-Sucre Y."/>
            <person name="Dias Y."/>
            <person name="Vanzela A.L.L."/>
            <person name="Huettel B."/>
            <person name="Almeida C.C.S."/>
            <person name="Simkova H."/>
            <person name="Souza G."/>
            <person name="Pedrosa-Harand A."/>
            <person name="Macas J."/>
            <person name="Mayer K.F.X."/>
            <person name="Houben A."/>
            <person name="Marques A."/>
        </authorList>
    </citation>
    <scope>NUCLEOTIDE SEQUENCE</scope>
    <source>
        <strain evidence="17">RhyBre1mFocal</strain>
    </source>
</reference>
<dbReference type="GO" id="GO:0005634">
    <property type="term" value="C:nucleus"/>
    <property type="evidence" value="ECO:0007669"/>
    <property type="project" value="UniProtKB-SubCell"/>
</dbReference>
<dbReference type="Pfam" id="PF13831">
    <property type="entry name" value="PHD_2"/>
    <property type="match status" value="1"/>
</dbReference>
<keyword evidence="4" id="KW-0949">S-adenosyl-L-methionine</keyword>
<dbReference type="CDD" id="cd20142">
    <property type="entry name" value="PWWP_AtATX1-like"/>
    <property type="match status" value="1"/>
</dbReference>
<dbReference type="Proteomes" id="UP001151287">
    <property type="component" value="Unassembled WGS sequence"/>
</dbReference>
<evidence type="ECO:0000313" key="18">
    <source>
        <dbReference type="Proteomes" id="UP001151287"/>
    </source>
</evidence>
<keyword evidence="6 10" id="KW-0863">Zinc-finger</keyword>
<dbReference type="SMART" id="SM00249">
    <property type="entry name" value="PHD"/>
    <property type="match status" value="2"/>
</dbReference>
<feature type="domain" description="SET" evidence="13">
    <location>
        <begin position="860"/>
        <end position="978"/>
    </location>
</feature>
<feature type="compositionally biased region" description="Polar residues" evidence="11">
    <location>
        <begin position="737"/>
        <end position="749"/>
    </location>
</feature>
<evidence type="ECO:0000256" key="2">
    <source>
        <dbReference type="ARBA" id="ARBA00022603"/>
    </source>
</evidence>
<evidence type="ECO:0000256" key="4">
    <source>
        <dbReference type="ARBA" id="ARBA00022691"/>
    </source>
</evidence>
<evidence type="ECO:0000256" key="1">
    <source>
        <dbReference type="ARBA" id="ARBA00004123"/>
    </source>
</evidence>
<dbReference type="InterPro" id="IPR034732">
    <property type="entry name" value="EPHD"/>
</dbReference>
<dbReference type="InterPro" id="IPR046341">
    <property type="entry name" value="SET_dom_sf"/>
</dbReference>
<accession>A0A9Q0CPW6</accession>
<dbReference type="CDD" id="cd20404">
    <property type="entry name" value="Tudor_Agenet_AtEML-like"/>
    <property type="match status" value="1"/>
</dbReference>
<dbReference type="SMART" id="SM00317">
    <property type="entry name" value="SET"/>
    <property type="match status" value="1"/>
</dbReference>
<dbReference type="Gene3D" id="3.30.160.360">
    <property type="match status" value="1"/>
</dbReference>
<dbReference type="GO" id="GO:0008270">
    <property type="term" value="F:zinc ion binding"/>
    <property type="evidence" value="ECO:0007669"/>
    <property type="project" value="UniProtKB-KW"/>
</dbReference>
<dbReference type="SMART" id="SM00541">
    <property type="entry name" value="FYRN"/>
    <property type="match status" value="1"/>
</dbReference>
<dbReference type="Gene3D" id="2.170.270.10">
    <property type="entry name" value="SET domain"/>
    <property type="match status" value="1"/>
</dbReference>
<dbReference type="InterPro" id="IPR001214">
    <property type="entry name" value="SET_dom"/>
</dbReference>
<evidence type="ECO:0000259" key="16">
    <source>
        <dbReference type="PROSITE" id="PS51805"/>
    </source>
</evidence>
<feature type="domain" description="Post-SET" evidence="15">
    <location>
        <begin position="984"/>
        <end position="1000"/>
    </location>
</feature>
<dbReference type="FunFam" id="2.170.270.10:FF:000040">
    <property type="entry name" value="Histone-lysine N-methyltransferase"/>
    <property type="match status" value="1"/>
</dbReference>
<dbReference type="Gene3D" id="2.30.30.140">
    <property type="match status" value="2"/>
</dbReference>
<dbReference type="InterPro" id="IPR003889">
    <property type="entry name" value="FYrich_C"/>
</dbReference>
<keyword evidence="18" id="KW-1185">Reference proteome</keyword>
<evidence type="ECO:0000256" key="6">
    <source>
        <dbReference type="ARBA" id="ARBA00022771"/>
    </source>
</evidence>
<dbReference type="InterPro" id="IPR042010">
    <property type="entry name" value="ATX1/2_PHD"/>
</dbReference>
<evidence type="ECO:0000256" key="5">
    <source>
        <dbReference type="ARBA" id="ARBA00022723"/>
    </source>
</evidence>
<feature type="region of interest" description="Disordered" evidence="11">
    <location>
        <begin position="728"/>
        <end position="761"/>
    </location>
</feature>
<comment type="subcellular location">
    <subcellularLocation>
        <location evidence="1">Nucleus</location>
    </subcellularLocation>
</comment>
<dbReference type="PROSITE" id="PS50280">
    <property type="entry name" value="SET"/>
    <property type="match status" value="1"/>
</dbReference>
<dbReference type="Pfam" id="PF00856">
    <property type="entry name" value="SET"/>
    <property type="match status" value="1"/>
</dbReference>
<dbReference type="Pfam" id="PF13832">
    <property type="entry name" value="zf-HC5HC2H_2"/>
    <property type="match status" value="1"/>
</dbReference>
<dbReference type="SUPFAM" id="SSF57903">
    <property type="entry name" value="FYVE/PHD zinc finger"/>
    <property type="match status" value="1"/>
</dbReference>
<dbReference type="Pfam" id="PF00855">
    <property type="entry name" value="PWWP"/>
    <property type="match status" value="1"/>
</dbReference>
<evidence type="ECO:0000259" key="14">
    <source>
        <dbReference type="PROSITE" id="PS50812"/>
    </source>
</evidence>
<comment type="caution">
    <text evidence="17">The sequence shown here is derived from an EMBL/GenBank/DDBJ whole genome shotgun (WGS) entry which is preliminary data.</text>
</comment>
<evidence type="ECO:0000313" key="17">
    <source>
        <dbReference type="EMBL" id="KAJ1697788.1"/>
    </source>
</evidence>
<dbReference type="CDD" id="cd15662">
    <property type="entry name" value="ePHD_ATX1_2_like"/>
    <property type="match status" value="1"/>
</dbReference>
<proteinExistence type="predicted"/>
<dbReference type="PROSITE" id="PS51805">
    <property type="entry name" value="EPHD"/>
    <property type="match status" value="1"/>
</dbReference>
<dbReference type="InterPro" id="IPR000313">
    <property type="entry name" value="PWWP_dom"/>
</dbReference>
<dbReference type="AlphaFoldDB" id="A0A9Q0CPW6"/>
<dbReference type="GO" id="GO:0032259">
    <property type="term" value="P:methylation"/>
    <property type="evidence" value="ECO:0007669"/>
    <property type="project" value="UniProtKB-KW"/>
</dbReference>
<feature type="domain" description="PWWP" evidence="14">
    <location>
        <begin position="250"/>
        <end position="313"/>
    </location>
</feature>
<dbReference type="InterPro" id="IPR050701">
    <property type="entry name" value="Histone_Mod_Regulator"/>
</dbReference>
<dbReference type="GO" id="GO:0042054">
    <property type="term" value="F:histone methyltransferase activity"/>
    <property type="evidence" value="ECO:0007669"/>
    <property type="project" value="UniProtKB-ARBA"/>
</dbReference>
<evidence type="ECO:0008006" key="19">
    <source>
        <dbReference type="Google" id="ProtNLM"/>
    </source>
</evidence>
<dbReference type="InterPro" id="IPR041956">
    <property type="entry name" value="ATX1/2_ePHD"/>
</dbReference>
<keyword evidence="9" id="KW-0539">Nucleus</keyword>
<evidence type="ECO:0000256" key="10">
    <source>
        <dbReference type="PROSITE-ProRule" id="PRU00146"/>
    </source>
</evidence>
<feature type="domain" description="PHD-type" evidence="12">
    <location>
        <begin position="547"/>
        <end position="598"/>
    </location>
</feature>
<dbReference type="SMART" id="SM00293">
    <property type="entry name" value="PWWP"/>
    <property type="match status" value="1"/>
</dbReference>
<dbReference type="PROSITE" id="PS50812">
    <property type="entry name" value="PWWP"/>
    <property type="match status" value="1"/>
</dbReference>
<dbReference type="PROSITE" id="PS50868">
    <property type="entry name" value="POST_SET"/>
    <property type="match status" value="1"/>
</dbReference>
<dbReference type="InterPro" id="IPR001965">
    <property type="entry name" value="Znf_PHD"/>
</dbReference>
<gene>
    <name evidence="17" type="ORF">LUZ63_006300</name>
</gene>
<feature type="region of interest" description="Disordered" evidence="11">
    <location>
        <begin position="58"/>
        <end position="137"/>
    </location>
</feature>
<evidence type="ECO:0000256" key="3">
    <source>
        <dbReference type="ARBA" id="ARBA00022679"/>
    </source>
</evidence>
<dbReference type="GO" id="GO:0000785">
    <property type="term" value="C:chromatin"/>
    <property type="evidence" value="ECO:0007669"/>
    <property type="project" value="TreeGrafter"/>
</dbReference>
<keyword evidence="5" id="KW-0479">Metal-binding</keyword>
<dbReference type="FunFam" id="3.30.40.10:FF:000293">
    <property type="entry name" value="Histone-lysine N-methyltransferase"/>
    <property type="match status" value="1"/>
</dbReference>
<dbReference type="PROSITE" id="PS50016">
    <property type="entry name" value="ZF_PHD_2"/>
    <property type="match status" value="1"/>
</dbReference>
<evidence type="ECO:0000259" key="13">
    <source>
        <dbReference type="PROSITE" id="PS50280"/>
    </source>
</evidence>
<dbReference type="EMBL" id="JAMQYH010000002">
    <property type="protein sequence ID" value="KAJ1697788.1"/>
    <property type="molecule type" value="Genomic_DNA"/>
</dbReference>
<evidence type="ECO:0000256" key="11">
    <source>
        <dbReference type="SAM" id="MobiDB-lite"/>
    </source>
</evidence>
<dbReference type="OrthoDB" id="308383at2759"/>